<dbReference type="Proteomes" id="UP000190037">
    <property type="component" value="Unassembled WGS sequence"/>
</dbReference>
<feature type="region of interest" description="Disordered" evidence="2">
    <location>
        <begin position="1"/>
        <end position="30"/>
    </location>
</feature>
<dbReference type="OrthoDB" id="9808942at2"/>
<gene>
    <name evidence="3" type="ORF">B4N89_22980</name>
</gene>
<proteinExistence type="inferred from homology"/>
<comment type="similarity">
    <text evidence="1">Belongs to the asp23 family.</text>
</comment>
<protein>
    <submittedName>
        <fullName evidence="3">Stress protein, Gls24 family</fullName>
    </submittedName>
</protein>
<feature type="compositionally biased region" description="Polar residues" evidence="2">
    <location>
        <begin position="1"/>
        <end position="15"/>
    </location>
</feature>
<name>A0A1T3P343_9ACTN</name>
<organism evidence="3 4">
    <name type="scientific">Embleya scabrispora</name>
    <dbReference type="NCBI Taxonomy" id="159449"/>
    <lineage>
        <taxon>Bacteria</taxon>
        <taxon>Bacillati</taxon>
        <taxon>Actinomycetota</taxon>
        <taxon>Actinomycetes</taxon>
        <taxon>Kitasatosporales</taxon>
        <taxon>Streptomycetaceae</taxon>
        <taxon>Embleya</taxon>
    </lineage>
</organism>
<dbReference type="PANTHER" id="PTHR34297">
    <property type="entry name" value="HYPOTHETICAL CYTOSOLIC PROTEIN-RELATED"/>
    <property type="match status" value="1"/>
</dbReference>
<evidence type="ECO:0000313" key="3">
    <source>
        <dbReference type="EMBL" id="OPC83424.1"/>
    </source>
</evidence>
<dbReference type="PANTHER" id="PTHR34297:SF3">
    <property type="entry name" value="ALKALINE SHOCK PROTEIN 23"/>
    <property type="match status" value="1"/>
</dbReference>
<reference evidence="3 4" key="1">
    <citation type="submission" date="2017-03" db="EMBL/GenBank/DDBJ databases">
        <title>Draft genome sequence of Streptomyces scabrisporus NF3, endophyte isolated from Amphipterygium adstringens.</title>
        <authorList>
            <person name="Vazquez M."/>
            <person name="Ceapa C.D."/>
            <person name="Rodriguez Luna D."/>
            <person name="Sanchez Esquivel S."/>
        </authorList>
    </citation>
    <scope>NUCLEOTIDE SEQUENCE [LARGE SCALE GENOMIC DNA]</scope>
    <source>
        <strain evidence="3 4">NF3</strain>
    </source>
</reference>
<dbReference type="AlphaFoldDB" id="A0A1T3P343"/>
<evidence type="ECO:0000313" key="4">
    <source>
        <dbReference type="Proteomes" id="UP000190037"/>
    </source>
</evidence>
<accession>A0A1T3P343</accession>
<dbReference type="RefSeq" id="WP_078977715.1">
    <property type="nucleotide sequence ID" value="NZ_MWQN01000001.1"/>
</dbReference>
<keyword evidence="4" id="KW-1185">Reference proteome</keyword>
<dbReference type="Pfam" id="PF03780">
    <property type="entry name" value="Asp23"/>
    <property type="match status" value="1"/>
</dbReference>
<comment type="caution">
    <text evidence="3">The sequence shown here is derived from an EMBL/GenBank/DDBJ whole genome shotgun (WGS) entry which is preliminary data.</text>
</comment>
<evidence type="ECO:0000256" key="2">
    <source>
        <dbReference type="SAM" id="MobiDB-lite"/>
    </source>
</evidence>
<dbReference type="STRING" id="159449.B4N89_22980"/>
<dbReference type="eggNOG" id="COG1302">
    <property type="taxonomic scope" value="Bacteria"/>
</dbReference>
<dbReference type="EMBL" id="MWQN01000001">
    <property type="protein sequence ID" value="OPC83424.1"/>
    <property type="molecule type" value="Genomic_DNA"/>
</dbReference>
<dbReference type="InterPro" id="IPR005531">
    <property type="entry name" value="Asp23"/>
</dbReference>
<evidence type="ECO:0000256" key="1">
    <source>
        <dbReference type="ARBA" id="ARBA00005721"/>
    </source>
</evidence>
<sequence length="163" mass="17055">MADTTAQGKTGTQALQKDEERSVGNGGRSTEVVKLATDKGRTSIADGVVAKIAGIAARQIPGVYALGGGAARAFGAVRQRIPGGKPNVAQGVSVEVGERQCAVDLNIVVDYGVPIAELAQAVRENVIDSVERMTALEVVEVNIAVDDIHIDYDGDDSKERQLQ</sequence>